<evidence type="ECO:0000259" key="6">
    <source>
        <dbReference type="PROSITE" id="PS50968"/>
    </source>
</evidence>
<dbReference type="PaxDb" id="547559-Nmag_4031"/>
<keyword evidence="9" id="KW-1185">Reference proteome</keyword>
<name>D3T1V1_NATMM</name>
<dbReference type="AlphaFoldDB" id="D3T1V1"/>
<evidence type="ECO:0000256" key="5">
    <source>
        <dbReference type="SAM" id="MobiDB-lite"/>
    </source>
</evidence>
<dbReference type="InterPro" id="IPR000089">
    <property type="entry name" value="Biotin_lipoyl"/>
</dbReference>
<evidence type="ECO:0000313" key="9">
    <source>
        <dbReference type="Proteomes" id="UP000001879"/>
    </source>
</evidence>
<dbReference type="SUPFAM" id="SSF51230">
    <property type="entry name" value="Single hybrid motif"/>
    <property type="match status" value="1"/>
</dbReference>
<dbReference type="PROSITE" id="PS00189">
    <property type="entry name" value="LIPOYL"/>
    <property type="match status" value="1"/>
</dbReference>
<dbReference type="PATRIC" id="fig|547559.17.peg.2845"/>
<dbReference type="PANTHER" id="PTHR43178:SF5">
    <property type="entry name" value="LIPOAMIDE ACYLTRANSFERASE COMPONENT OF BRANCHED-CHAIN ALPHA-KETO ACID DEHYDROGENASE COMPLEX, MITOCHONDRIAL"/>
    <property type="match status" value="1"/>
</dbReference>
<feature type="domain" description="Lipoyl-binding" evidence="6">
    <location>
        <begin position="6"/>
        <end position="84"/>
    </location>
</feature>
<reference evidence="7" key="4">
    <citation type="submission" date="2016-09" db="EMBL/GenBank/DDBJ databases">
        <authorList>
            <person name="Pfeiffer F."/>
        </authorList>
    </citation>
    <scope>NUCLEOTIDE SEQUENCE</scope>
    <source>
        <strain evidence="7">ATCC 43099</strain>
        <plasmid evidence="7">pNMAG02</plasmid>
    </source>
</reference>
<dbReference type="KEGG" id="nmg:Nmag_4031"/>
<dbReference type="PANTHER" id="PTHR43178">
    <property type="entry name" value="DIHYDROLIPOAMIDE ACETYLTRANSFERASE COMPONENT OF PYRUVATE DEHYDROGENASE COMPLEX"/>
    <property type="match status" value="1"/>
</dbReference>
<sequence>MAGNDHLEINTADVWPEDTDENEGVVSNWFTSEGSQVEEGDTLCEIQVEKVSVDVPAPAAGTVHEIVCAEDDEFERGDILAVLEAA</sequence>
<dbReference type="GO" id="GO:0005737">
    <property type="term" value="C:cytoplasm"/>
    <property type="evidence" value="ECO:0007669"/>
    <property type="project" value="TreeGrafter"/>
</dbReference>
<accession>D3T1V1</accession>
<keyword evidence="2" id="KW-0808">Transferase</keyword>
<organism evidence="7 9">
    <name type="scientific">Natrialba magadii (strain ATCC 43099 / DSM 3394 / CCM 3739 / CIP 104546 / IAM 13178 / JCM 8861 / NBRC 102185 / NCIMB 2190 / MS3)</name>
    <name type="common">Natronobacterium magadii</name>
    <dbReference type="NCBI Taxonomy" id="547559"/>
    <lineage>
        <taxon>Archaea</taxon>
        <taxon>Methanobacteriati</taxon>
        <taxon>Methanobacteriota</taxon>
        <taxon>Stenosarchaea group</taxon>
        <taxon>Halobacteria</taxon>
        <taxon>Halobacteriales</taxon>
        <taxon>Natrialbaceae</taxon>
        <taxon>Natrialba</taxon>
    </lineage>
</organism>
<evidence type="ECO:0000256" key="1">
    <source>
        <dbReference type="ARBA" id="ARBA00001938"/>
    </source>
</evidence>
<evidence type="ECO:0000313" key="7">
    <source>
        <dbReference type="EMBL" id="ADD07560.1"/>
    </source>
</evidence>
<dbReference type="Gene3D" id="2.40.50.100">
    <property type="match status" value="1"/>
</dbReference>
<gene>
    <name evidence="7" type="primary">oadhL</name>
    <name evidence="7" type="ordered locus">Nmag_4031</name>
    <name evidence="8" type="ORF">C500_14390</name>
</gene>
<proteinExistence type="predicted"/>
<dbReference type="OrthoDB" id="161307at2157"/>
<dbReference type="InterPro" id="IPR050743">
    <property type="entry name" value="2-oxoacid_DH_E2_comp"/>
</dbReference>
<dbReference type="Proteomes" id="UP000001879">
    <property type="component" value="Plasmid pNMAG02"/>
</dbReference>
<geneLocation type="plasmid" evidence="7 9">
    <name>pNMAG02</name>
</geneLocation>
<dbReference type="Pfam" id="PF00364">
    <property type="entry name" value="Biotin_lipoyl"/>
    <property type="match status" value="1"/>
</dbReference>
<dbReference type="GO" id="GO:0031405">
    <property type="term" value="F:lipoic acid binding"/>
    <property type="evidence" value="ECO:0007669"/>
    <property type="project" value="TreeGrafter"/>
</dbReference>
<dbReference type="PROSITE" id="PS50968">
    <property type="entry name" value="BIOTINYL_LIPOYL"/>
    <property type="match status" value="1"/>
</dbReference>
<dbReference type="InterPro" id="IPR003016">
    <property type="entry name" value="2-oxoA_DH_lipoyl-BS"/>
</dbReference>
<keyword evidence="3" id="KW-0450">Lipoyl</keyword>
<dbReference type="InterPro" id="IPR011053">
    <property type="entry name" value="Single_hybrid_motif"/>
</dbReference>
<dbReference type="EMBL" id="CP001934">
    <property type="protein sequence ID" value="ADD07560.1"/>
    <property type="molecule type" value="Genomic_DNA"/>
</dbReference>
<dbReference type="EMBL" id="AOHS01000049">
    <property type="protein sequence ID" value="ELY27201.1"/>
    <property type="molecule type" value="Genomic_DNA"/>
</dbReference>
<dbReference type="Proteomes" id="UP000011543">
    <property type="component" value="Unassembled WGS sequence"/>
</dbReference>
<feature type="region of interest" description="Disordered" evidence="5">
    <location>
        <begin position="1"/>
        <end position="20"/>
    </location>
</feature>
<evidence type="ECO:0000313" key="8">
    <source>
        <dbReference type="EMBL" id="ELY27201.1"/>
    </source>
</evidence>
<evidence type="ECO:0000256" key="2">
    <source>
        <dbReference type="ARBA" id="ARBA00022679"/>
    </source>
</evidence>
<reference evidence="7 9" key="2">
    <citation type="journal article" date="2012" name="BMC Genomics">
        <title>A comparative genomics perspective on the genetic content of the alkaliphilic haloarchaeon Natrialba magadii ATCC 43099T.</title>
        <authorList>
            <person name="Siddaramappa S."/>
            <person name="Challacombe J.F."/>
            <person name="Decastro R.E."/>
            <person name="Pfeiffer F."/>
            <person name="Sastre D.E."/>
            <person name="Gimenez M.I."/>
            <person name="Paggi R.A."/>
            <person name="Detter J.C."/>
            <person name="Davenport K.W."/>
            <person name="Goodwin L.A."/>
            <person name="Kyrpides N."/>
            <person name="Tapia R."/>
            <person name="Pitluck S."/>
            <person name="Lucas S."/>
            <person name="Woyke T."/>
            <person name="Maupin-Furlow J.A."/>
        </authorList>
    </citation>
    <scope>NUCLEOTIDE SEQUENCE [LARGE SCALE GENOMIC DNA]</scope>
    <source>
        <strain evidence="7">ATCC 43099</strain>
        <strain evidence="9">ATCC 43099 / DSM 3394 / CCM 3739 / CIP 104546 / IAM 13178 / JCM 8861 / NBRC 102185 / NCIMB 2190 / MS3</strain>
    </source>
</reference>
<dbReference type="HOGENOM" id="CLU_016733_7_7_2"/>
<dbReference type="eggNOG" id="arCOG02095">
    <property type="taxonomic scope" value="Archaea"/>
</dbReference>
<protein>
    <submittedName>
        <fullName evidence="8">Biotin/lipoyl attachment domain-containing protein</fullName>
    </submittedName>
    <submittedName>
        <fullName evidence="7">Lipoyl-binding domain protein</fullName>
    </submittedName>
</protein>
<reference evidence="9" key="1">
    <citation type="submission" date="2010-02" db="EMBL/GenBank/DDBJ databases">
        <title>Complete sequence of plasmid 2 of Natrialba magadii ATCC 43099.</title>
        <authorList>
            <consortium name="US DOE Joint Genome Institute"/>
            <person name="Lucas S."/>
            <person name="Copeland A."/>
            <person name="Lapidus A."/>
            <person name="Cheng J.-F."/>
            <person name="Bruce D."/>
            <person name="Goodwin L."/>
            <person name="Pitluck S."/>
            <person name="Davenport K."/>
            <person name="Saunders E."/>
            <person name="Detter J.C."/>
            <person name="Han C."/>
            <person name="Tapia R."/>
            <person name="Land M."/>
            <person name="Hauser L."/>
            <person name="Kyrpides N."/>
            <person name="Mikhailova N."/>
            <person name="De Castro R.E."/>
            <person name="Maupin-Furlow J.A."/>
            <person name="Woyke T."/>
        </authorList>
    </citation>
    <scope>NUCLEOTIDE SEQUENCE [LARGE SCALE GENOMIC DNA]</scope>
    <source>
        <strain evidence="9">ATCC 43099 / DSM 3394 / CCM 3739 / CIP 104546 / IAM 13178 / JCM 8861 / NBRC 102185 / NCIMB 2190 / MS3</strain>
        <plasmid evidence="9">pNMAG02</plasmid>
    </source>
</reference>
<evidence type="ECO:0000313" key="10">
    <source>
        <dbReference type="Proteomes" id="UP000011543"/>
    </source>
</evidence>
<dbReference type="CDD" id="cd06849">
    <property type="entry name" value="lipoyl_domain"/>
    <property type="match status" value="1"/>
</dbReference>
<evidence type="ECO:0000256" key="4">
    <source>
        <dbReference type="ARBA" id="ARBA00023315"/>
    </source>
</evidence>
<comment type="cofactor">
    <cofactor evidence="1">
        <name>(R)-lipoate</name>
        <dbReference type="ChEBI" id="CHEBI:83088"/>
    </cofactor>
</comment>
<keyword evidence="4" id="KW-0012">Acyltransferase</keyword>
<dbReference type="GO" id="GO:0016407">
    <property type="term" value="F:acetyltransferase activity"/>
    <property type="evidence" value="ECO:0007669"/>
    <property type="project" value="TreeGrafter"/>
</dbReference>
<keyword evidence="7" id="KW-0614">Plasmid</keyword>
<evidence type="ECO:0000256" key="3">
    <source>
        <dbReference type="ARBA" id="ARBA00022823"/>
    </source>
</evidence>
<reference evidence="8 10" key="3">
    <citation type="journal article" date="2014" name="PLoS Genet.">
        <title>Phylogenetically driven sequencing of extremely halophilic archaea reveals strategies for static and dynamic osmo-response.</title>
        <authorList>
            <person name="Becker E.A."/>
            <person name="Seitzer P.M."/>
            <person name="Tritt A."/>
            <person name="Larsen D."/>
            <person name="Krusor M."/>
            <person name="Yao A.I."/>
            <person name="Wu D."/>
            <person name="Madern D."/>
            <person name="Eisen J.A."/>
            <person name="Darling A.E."/>
            <person name="Facciotti M.T."/>
        </authorList>
    </citation>
    <scope>NUCLEOTIDE SEQUENCE [LARGE SCALE GENOMIC DNA]</scope>
    <source>
        <strain evidence="10">ATCC 43099 / DSM 3394 / CCM 3739 / CIP 104546 / IAM 13178 / JCM 8861 / NBRC 102185 / NCIMB 2190 / MS3</strain>
        <strain evidence="8">MS-3</strain>
    </source>
</reference>
<dbReference type="RefSeq" id="WP_004216082.1">
    <property type="nucleotide sequence ID" value="NC_013924.1"/>
</dbReference>
<dbReference type="GeneID" id="8828765"/>